<keyword evidence="2" id="KW-0722">Serine protease inhibitor</keyword>
<dbReference type="PANTHER" id="PTHR10083">
    <property type="entry name" value="KUNITZ-TYPE PROTEASE INHIBITOR-RELATED"/>
    <property type="match status" value="1"/>
</dbReference>
<dbReference type="SUPFAM" id="SSF57362">
    <property type="entry name" value="BPTI-like"/>
    <property type="match status" value="1"/>
</dbReference>
<evidence type="ECO:0000256" key="2">
    <source>
        <dbReference type="ARBA" id="ARBA00022900"/>
    </source>
</evidence>
<accession>A0A077ZM79</accession>
<feature type="domain" description="BPTI/Kunitz inhibitor" evidence="3">
    <location>
        <begin position="14"/>
        <end position="47"/>
    </location>
</feature>
<dbReference type="STRING" id="36087.A0A077ZM79"/>
<dbReference type="OrthoDB" id="4473401at2759"/>
<sequence>MPKEDGEEWLPCHFFNSETENCEIFFYRGQGENGNNFLTYEVCDLICQGKPSYLVDNFTCSERSKALQLIRANNLKTLALENFKLSVSILTCTYVSASIASTGAGGKRNNFATIHECRQRCPEIPNPCNYGVPLMTDKDEPVSCGHSDWQHLQCPG</sequence>
<dbReference type="InterPro" id="IPR002223">
    <property type="entry name" value="Kunitz_BPTI"/>
</dbReference>
<evidence type="ECO:0000256" key="1">
    <source>
        <dbReference type="ARBA" id="ARBA00022690"/>
    </source>
</evidence>
<gene>
    <name evidence="4" type="ORF">TTRE_0000925201</name>
</gene>
<dbReference type="Gene3D" id="4.10.410.10">
    <property type="entry name" value="Pancreatic trypsin inhibitor Kunitz domain"/>
    <property type="match status" value="1"/>
</dbReference>
<dbReference type="PROSITE" id="PS50279">
    <property type="entry name" value="BPTI_KUNITZ_2"/>
    <property type="match status" value="1"/>
</dbReference>
<evidence type="ECO:0000313" key="5">
    <source>
        <dbReference type="Proteomes" id="UP000030665"/>
    </source>
</evidence>
<reference evidence="4" key="1">
    <citation type="submission" date="2014-01" db="EMBL/GenBank/DDBJ databases">
        <authorList>
            <person name="Aslett M."/>
        </authorList>
    </citation>
    <scope>NUCLEOTIDE SEQUENCE</scope>
</reference>
<proteinExistence type="predicted"/>
<dbReference type="Proteomes" id="UP000030665">
    <property type="component" value="Unassembled WGS sequence"/>
</dbReference>
<evidence type="ECO:0000313" key="4">
    <source>
        <dbReference type="EMBL" id="CDW60849.1"/>
    </source>
</evidence>
<dbReference type="Pfam" id="PF00014">
    <property type="entry name" value="Kunitz_BPTI"/>
    <property type="match status" value="1"/>
</dbReference>
<dbReference type="InterPro" id="IPR036880">
    <property type="entry name" value="Kunitz_BPTI_sf"/>
</dbReference>
<dbReference type="GO" id="GO:0004867">
    <property type="term" value="F:serine-type endopeptidase inhibitor activity"/>
    <property type="evidence" value="ECO:0007669"/>
    <property type="project" value="UniProtKB-KW"/>
</dbReference>
<dbReference type="SMART" id="SM00131">
    <property type="entry name" value="KU"/>
    <property type="match status" value="1"/>
</dbReference>
<reference evidence="4" key="2">
    <citation type="submission" date="2014-03" db="EMBL/GenBank/DDBJ databases">
        <title>The whipworm genome and dual-species transcriptomics of an intimate host-pathogen interaction.</title>
        <authorList>
            <person name="Foth B.J."/>
            <person name="Tsai I.J."/>
            <person name="Reid A.J."/>
            <person name="Bancroft A.J."/>
            <person name="Nichol S."/>
            <person name="Tracey A."/>
            <person name="Holroyd N."/>
            <person name="Cotton J.A."/>
            <person name="Stanley E.J."/>
            <person name="Zarowiecki M."/>
            <person name="Liu J.Z."/>
            <person name="Huckvale T."/>
            <person name="Cooper P.J."/>
            <person name="Grencis R.K."/>
            <person name="Berriman M."/>
        </authorList>
    </citation>
    <scope>NUCLEOTIDE SEQUENCE [LARGE SCALE GENOMIC DNA]</scope>
</reference>
<dbReference type="CDD" id="cd00109">
    <property type="entry name" value="Kunitz-type"/>
    <property type="match status" value="1"/>
</dbReference>
<protein>
    <submittedName>
        <fullName evidence="4">Putative kunitz</fullName>
    </submittedName>
</protein>
<name>A0A077ZM79_TRITR</name>
<dbReference type="InterPro" id="IPR050098">
    <property type="entry name" value="TFPI/VKTCI-like"/>
</dbReference>
<evidence type="ECO:0000259" key="3">
    <source>
        <dbReference type="PROSITE" id="PS50279"/>
    </source>
</evidence>
<dbReference type="EMBL" id="HG807482">
    <property type="protein sequence ID" value="CDW60849.1"/>
    <property type="molecule type" value="Genomic_DNA"/>
</dbReference>
<keyword evidence="1" id="KW-0646">Protease inhibitor</keyword>
<dbReference type="AlphaFoldDB" id="A0A077ZM79"/>
<organism evidence="4 5">
    <name type="scientific">Trichuris trichiura</name>
    <name type="common">Whipworm</name>
    <name type="synonym">Trichocephalus trichiurus</name>
    <dbReference type="NCBI Taxonomy" id="36087"/>
    <lineage>
        <taxon>Eukaryota</taxon>
        <taxon>Metazoa</taxon>
        <taxon>Ecdysozoa</taxon>
        <taxon>Nematoda</taxon>
        <taxon>Enoplea</taxon>
        <taxon>Dorylaimia</taxon>
        <taxon>Trichinellida</taxon>
        <taxon>Trichuridae</taxon>
        <taxon>Trichuris</taxon>
    </lineage>
</organism>
<keyword evidence="5" id="KW-1185">Reference proteome</keyword>